<feature type="transmembrane region" description="Helical" evidence="8">
    <location>
        <begin position="78"/>
        <end position="95"/>
    </location>
</feature>
<feature type="transmembrane region" description="Helical" evidence="8">
    <location>
        <begin position="44"/>
        <end position="66"/>
    </location>
</feature>
<sequence length="349" mass="36670">MNKEVLKKSLNNWLQGASMGIVVGLIPGAILGTLTAPFLGKGGIMALIAGAIVAYQFCVPFMVGYFTALQFKLNGIESAVLAGAAFLGSGALKFVDKGWTIKGTGDLINTMLTVAIALVLIKLYNNRWKSLNIVVLPLFGGVLPGLLGLLCLPAVSGFTALLGSLIKHLTTVQPLIMAVLISIIFSLIIVTPLSSVAIAYAVSISGLAAGAANLGIVATVFTLVCGSYMVNPKGITFSLFFAGPKLLMANYLQNLIMTVPLVINAAVVGVFAYLFNIQGTTQSAGFGITGLAGPLNAYTFMSGSSLINWLILLLVFVVVPLVVSIFTHSLLTKVGLYKAEIYQYQRADK</sequence>
<feature type="transmembrane region" description="Helical" evidence="8">
    <location>
        <begin position="175"/>
        <end position="201"/>
    </location>
</feature>
<evidence type="ECO:0000256" key="8">
    <source>
        <dbReference type="SAM" id="Phobius"/>
    </source>
</evidence>
<evidence type="ECO:0000313" key="11">
    <source>
        <dbReference type="Proteomes" id="UP001220478"/>
    </source>
</evidence>
<keyword evidence="6 8" id="KW-1133">Transmembrane helix</keyword>
<gene>
    <name evidence="10" type="ORF">PYS61_02105</name>
</gene>
<evidence type="ECO:0000313" key="10">
    <source>
        <dbReference type="EMBL" id="WEG35986.1"/>
    </source>
</evidence>
<evidence type="ECO:0000256" key="7">
    <source>
        <dbReference type="ARBA" id="ARBA00023136"/>
    </source>
</evidence>
<keyword evidence="5 8" id="KW-0812">Transmembrane</keyword>
<keyword evidence="7 8" id="KW-0472">Membrane</keyword>
<keyword evidence="3" id="KW-1003">Cell membrane</keyword>
<keyword evidence="11" id="KW-1185">Reference proteome</keyword>
<proteinExistence type="predicted"/>
<feature type="transmembrane region" description="Helical" evidence="8">
    <location>
        <begin position="136"/>
        <end position="163"/>
    </location>
</feature>
<evidence type="ECO:0000256" key="5">
    <source>
        <dbReference type="ARBA" id="ARBA00022692"/>
    </source>
</evidence>
<evidence type="ECO:0000256" key="6">
    <source>
        <dbReference type="ARBA" id="ARBA00022989"/>
    </source>
</evidence>
<keyword evidence="2" id="KW-0813">Transport</keyword>
<name>A0ABY8C5L9_9FIRM</name>
<organism evidence="10 11">
    <name type="scientific">Amygdalobacter indicium</name>
    <dbReference type="NCBI Taxonomy" id="3029272"/>
    <lineage>
        <taxon>Bacteria</taxon>
        <taxon>Bacillati</taxon>
        <taxon>Bacillota</taxon>
        <taxon>Clostridia</taxon>
        <taxon>Eubacteriales</taxon>
        <taxon>Oscillospiraceae</taxon>
        <taxon>Amygdalobacter</taxon>
    </lineage>
</organism>
<evidence type="ECO:0000256" key="1">
    <source>
        <dbReference type="ARBA" id="ARBA00004651"/>
    </source>
</evidence>
<dbReference type="InterPro" id="IPR003352">
    <property type="entry name" value="PTS_EIIC"/>
</dbReference>
<feature type="domain" description="Phosphotransferase system EIIC" evidence="9">
    <location>
        <begin position="13"/>
        <end position="343"/>
    </location>
</feature>
<protein>
    <submittedName>
        <fullName evidence="10">PTS sugar transporter subunit IIC</fullName>
    </submittedName>
</protein>
<dbReference type="Proteomes" id="UP001220478">
    <property type="component" value="Chromosome"/>
</dbReference>
<evidence type="ECO:0000256" key="2">
    <source>
        <dbReference type="ARBA" id="ARBA00022448"/>
    </source>
</evidence>
<evidence type="ECO:0000256" key="4">
    <source>
        <dbReference type="ARBA" id="ARBA00022597"/>
    </source>
</evidence>
<feature type="transmembrane region" description="Helical" evidence="8">
    <location>
        <begin position="251"/>
        <end position="275"/>
    </location>
</feature>
<evidence type="ECO:0000256" key="3">
    <source>
        <dbReference type="ARBA" id="ARBA00022475"/>
    </source>
</evidence>
<evidence type="ECO:0000259" key="9">
    <source>
        <dbReference type="Pfam" id="PF13303"/>
    </source>
</evidence>
<dbReference type="Pfam" id="PF13303">
    <property type="entry name" value="PTS_EIIC_2"/>
    <property type="match status" value="1"/>
</dbReference>
<dbReference type="RefSeq" id="WP_315572013.1">
    <property type="nucleotide sequence ID" value="NZ_CP118868.1"/>
</dbReference>
<feature type="transmembrane region" description="Helical" evidence="8">
    <location>
        <begin position="306"/>
        <end position="331"/>
    </location>
</feature>
<keyword evidence="4 10" id="KW-0762">Sugar transport</keyword>
<feature type="transmembrane region" description="Helical" evidence="8">
    <location>
        <begin position="12"/>
        <end position="32"/>
    </location>
</feature>
<accession>A0ABY8C5L9</accession>
<comment type="subcellular location">
    <subcellularLocation>
        <location evidence="1">Cell membrane</location>
        <topology evidence="1">Multi-pass membrane protein</topology>
    </subcellularLocation>
</comment>
<dbReference type="EMBL" id="CP118868">
    <property type="protein sequence ID" value="WEG35986.1"/>
    <property type="molecule type" value="Genomic_DNA"/>
</dbReference>
<feature type="transmembrane region" description="Helical" evidence="8">
    <location>
        <begin position="207"/>
        <end position="230"/>
    </location>
</feature>
<reference evidence="10 11" key="1">
    <citation type="submission" date="2023-02" db="EMBL/GenBank/DDBJ databases">
        <title>Novel Oscillospiraceae bacterial genomes.</title>
        <authorList>
            <person name="Srinivasan S."/>
            <person name="Austin M.N."/>
            <person name="Fiedler T.L."/>
            <person name="Strenk S.M."/>
            <person name="Agnew K.J."/>
            <person name="Nagana Gowda G.A."/>
            <person name="Raftery D."/>
            <person name="Beamer M.A."/>
            <person name="Achilles S.L."/>
            <person name="Wiesenfeld H.C."/>
            <person name="Fredricks D.N."/>
            <person name="Hillier S.L."/>
        </authorList>
    </citation>
    <scope>NUCLEOTIDE SEQUENCE [LARGE SCALE GENOMIC DNA]</scope>
    <source>
        <strain evidence="10 11">CHIC02 1186E3-8</strain>
    </source>
</reference>
<feature type="transmembrane region" description="Helical" evidence="8">
    <location>
        <begin position="107"/>
        <end position="124"/>
    </location>
</feature>